<dbReference type="Proteomes" id="UP001163046">
    <property type="component" value="Unassembled WGS sequence"/>
</dbReference>
<feature type="compositionally biased region" description="Basic and acidic residues" evidence="1">
    <location>
        <begin position="474"/>
        <end position="490"/>
    </location>
</feature>
<feature type="region of interest" description="Disordered" evidence="1">
    <location>
        <begin position="105"/>
        <end position="194"/>
    </location>
</feature>
<sequence length="562" mass="62557">MKRTFVLLRWCDPLRVPRAPEMRSLQATGRVREIEFPNNVTSETVKEMLLNKFSNHLNADEASRLLFYKGVGTSNLLTHAGTMNDMCGQAMRGYRSTSKVYMRISLDGDNSGNSPPHSPNLNPRDQPYNQDLSDNAEQQTPEQMEGNDDFQSRRQQEDTLPQQGTGANMVIPVPSRGNRVQPPNTTDDAQQPTVGDMVIPGPSRGNRVQPLNATGTNRTTHRQLARIAVSDSSDDEQDTRRGTMPFRSSTPNQTPNLPDPHMIAVKIYEKMPYDKVIKVPMVACRCQHNGESSEVGEVEELPDLMIAAATDTGSGPAYDIGLLDNLLISRRIPNRLQILCLTAMEMRLQSSMDCSPVVIVRFRLNDNAAELLRALMMSDDIATLRSCHIHVALMGSKFDEEVCGIQSQADSSDLEIRILQPTMSSETLIVGGIVKGQDIQFLKNVWQAVAEACQAGQAVQAQRDLLQRNRDLRREQERQLRESEETDKAKNTASPSNVEENNETVDPHENVEENNETVVDPDEMRKKRVDALNGQGGPPKRPRLDEGNDEADSSGTVTFRGL</sequence>
<name>A0A9X0CS35_9CNID</name>
<dbReference type="AlphaFoldDB" id="A0A9X0CS35"/>
<dbReference type="OrthoDB" id="5981728at2759"/>
<evidence type="ECO:0000313" key="2">
    <source>
        <dbReference type="EMBL" id="KAJ7373992.1"/>
    </source>
</evidence>
<keyword evidence="3" id="KW-1185">Reference proteome</keyword>
<organism evidence="2 3">
    <name type="scientific">Desmophyllum pertusum</name>
    <dbReference type="NCBI Taxonomy" id="174260"/>
    <lineage>
        <taxon>Eukaryota</taxon>
        <taxon>Metazoa</taxon>
        <taxon>Cnidaria</taxon>
        <taxon>Anthozoa</taxon>
        <taxon>Hexacorallia</taxon>
        <taxon>Scleractinia</taxon>
        <taxon>Caryophylliina</taxon>
        <taxon>Caryophylliidae</taxon>
        <taxon>Desmophyllum</taxon>
    </lineage>
</organism>
<feature type="region of interest" description="Disordered" evidence="1">
    <location>
        <begin position="474"/>
        <end position="562"/>
    </location>
</feature>
<comment type="caution">
    <text evidence="2">The sequence shown here is derived from an EMBL/GenBank/DDBJ whole genome shotgun (WGS) entry which is preliminary data.</text>
</comment>
<feature type="compositionally biased region" description="Acidic residues" evidence="1">
    <location>
        <begin position="512"/>
        <end position="521"/>
    </location>
</feature>
<feature type="compositionally biased region" description="Polar residues" evidence="1">
    <location>
        <begin position="246"/>
        <end position="256"/>
    </location>
</feature>
<evidence type="ECO:0000313" key="3">
    <source>
        <dbReference type="Proteomes" id="UP001163046"/>
    </source>
</evidence>
<feature type="region of interest" description="Disordered" evidence="1">
    <location>
        <begin position="228"/>
        <end position="259"/>
    </location>
</feature>
<dbReference type="EMBL" id="MU826829">
    <property type="protein sequence ID" value="KAJ7373992.1"/>
    <property type="molecule type" value="Genomic_DNA"/>
</dbReference>
<feature type="compositionally biased region" description="Polar residues" evidence="1">
    <location>
        <begin position="181"/>
        <end position="193"/>
    </location>
</feature>
<reference evidence="2" key="1">
    <citation type="submission" date="2023-01" db="EMBL/GenBank/DDBJ databases">
        <title>Genome assembly of the deep-sea coral Lophelia pertusa.</title>
        <authorList>
            <person name="Herrera S."/>
            <person name="Cordes E."/>
        </authorList>
    </citation>
    <scope>NUCLEOTIDE SEQUENCE</scope>
    <source>
        <strain evidence="2">USNM1676648</strain>
        <tissue evidence="2">Polyp</tissue>
    </source>
</reference>
<feature type="compositionally biased region" description="Polar residues" evidence="1">
    <location>
        <begin position="108"/>
        <end position="142"/>
    </location>
</feature>
<evidence type="ECO:0000256" key="1">
    <source>
        <dbReference type="SAM" id="MobiDB-lite"/>
    </source>
</evidence>
<gene>
    <name evidence="2" type="ORF">OS493_009320</name>
</gene>
<proteinExistence type="predicted"/>
<accession>A0A9X0CS35</accession>
<feature type="compositionally biased region" description="Polar residues" evidence="1">
    <location>
        <begin position="553"/>
        <end position="562"/>
    </location>
</feature>
<protein>
    <submittedName>
        <fullName evidence="2">Uncharacterized protein</fullName>
    </submittedName>
</protein>